<dbReference type="Pfam" id="PF13527">
    <property type="entry name" value="Acetyltransf_9"/>
    <property type="match status" value="1"/>
</dbReference>
<dbReference type="PANTHER" id="PTHR43877">
    <property type="entry name" value="AMINOALKYLPHOSPHONATE N-ACETYLTRANSFERASE-RELATED-RELATED"/>
    <property type="match status" value="1"/>
</dbReference>
<dbReference type="InterPro" id="IPR016181">
    <property type="entry name" value="Acyl_CoA_acyltransferase"/>
</dbReference>
<dbReference type="SUPFAM" id="SSF55729">
    <property type="entry name" value="Acyl-CoA N-acyltransferases (Nat)"/>
    <property type="match status" value="1"/>
</dbReference>
<dbReference type="Proteomes" id="UP001501083">
    <property type="component" value="Unassembled WGS sequence"/>
</dbReference>
<evidence type="ECO:0000313" key="4">
    <source>
        <dbReference type="EMBL" id="GAA5082254.1"/>
    </source>
</evidence>
<evidence type="ECO:0000256" key="1">
    <source>
        <dbReference type="ARBA" id="ARBA00022679"/>
    </source>
</evidence>
<dbReference type="PANTHER" id="PTHR43877:SF1">
    <property type="entry name" value="ACETYLTRANSFERASE"/>
    <property type="match status" value="1"/>
</dbReference>
<dbReference type="InterPro" id="IPR000182">
    <property type="entry name" value="GNAT_dom"/>
</dbReference>
<keyword evidence="5" id="KW-1185">Reference proteome</keyword>
<dbReference type="CDD" id="cd04301">
    <property type="entry name" value="NAT_SF"/>
    <property type="match status" value="1"/>
</dbReference>
<protein>
    <submittedName>
        <fullName evidence="4">N-acetyltransferase</fullName>
    </submittedName>
</protein>
<evidence type="ECO:0000259" key="3">
    <source>
        <dbReference type="PROSITE" id="PS51186"/>
    </source>
</evidence>
<dbReference type="PROSITE" id="PS51186">
    <property type="entry name" value="GNAT"/>
    <property type="match status" value="1"/>
</dbReference>
<reference evidence="5" key="1">
    <citation type="journal article" date="2019" name="Int. J. Syst. Evol. Microbiol.">
        <title>The Global Catalogue of Microorganisms (GCM) 10K type strain sequencing project: providing services to taxonomists for standard genome sequencing and annotation.</title>
        <authorList>
            <consortium name="The Broad Institute Genomics Platform"/>
            <consortium name="The Broad Institute Genome Sequencing Center for Infectious Disease"/>
            <person name="Wu L."/>
            <person name="Ma J."/>
        </authorList>
    </citation>
    <scope>NUCLEOTIDE SEQUENCE [LARGE SCALE GENOMIC DNA]</scope>
    <source>
        <strain evidence="5">JCM 19212</strain>
    </source>
</reference>
<dbReference type="RefSeq" id="WP_158984146.1">
    <property type="nucleotide sequence ID" value="NZ_BAABKY010000006.1"/>
</dbReference>
<comment type="caution">
    <text evidence="4">The sequence shown here is derived from an EMBL/GenBank/DDBJ whole genome shotgun (WGS) entry which is preliminary data.</text>
</comment>
<evidence type="ECO:0000313" key="5">
    <source>
        <dbReference type="Proteomes" id="UP001501083"/>
    </source>
</evidence>
<proteinExistence type="predicted"/>
<organism evidence="4 5">
    <name type="scientific">Lysobacter panacisoli</name>
    <dbReference type="NCBI Taxonomy" id="1255263"/>
    <lineage>
        <taxon>Bacteria</taxon>
        <taxon>Pseudomonadati</taxon>
        <taxon>Pseudomonadota</taxon>
        <taxon>Gammaproteobacteria</taxon>
        <taxon>Lysobacterales</taxon>
        <taxon>Lysobacteraceae</taxon>
        <taxon>Lysobacter</taxon>
    </lineage>
</organism>
<dbReference type="Gene3D" id="3.40.630.30">
    <property type="match status" value="1"/>
</dbReference>
<dbReference type="EMBL" id="BAABKY010000006">
    <property type="protein sequence ID" value="GAA5082254.1"/>
    <property type="molecule type" value="Genomic_DNA"/>
</dbReference>
<sequence>MWIRTETQDDHDAIRALLRAAFTDVPGAGRIEVDFVDALRESGDLKLSLVADIDGRIAGVVVFSPVDIGDGTPHWYGLGPVAVMPQDQRHGVGGALIRAGLAELAERGAAGCVVLGEPDYYGRFGFRADPRLRYGDVPAQYFQALAFNDTVPQGEVRYHAAFSAAE</sequence>
<dbReference type="InterPro" id="IPR050832">
    <property type="entry name" value="Bact_Acetyltransf"/>
</dbReference>
<keyword evidence="2" id="KW-0012">Acyltransferase</keyword>
<evidence type="ECO:0000256" key="2">
    <source>
        <dbReference type="ARBA" id="ARBA00023315"/>
    </source>
</evidence>
<accession>A0ABP9LNJ6</accession>
<keyword evidence="1" id="KW-0808">Transferase</keyword>
<feature type="domain" description="N-acetyltransferase" evidence="3">
    <location>
        <begin position="1"/>
        <end position="152"/>
    </location>
</feature>
<name>A0ABP9LNJ6_9GAMM</name>
<gene>
    <name evidence="4" type="ORF">GCM10025759_33540</name>
</gene>